<dbReference type="Pfam" id="PF00188">
    <property type="entry name" value="CAP"/>
    <property type="match status" value="1"/>
</dbReference>
<dbReference type="Gene3D" id="3.40.33.10">
    <property type="entry name" value="CAP"/>
    <property type="match status" value="1"/>
</dbReference>
<gene>
    <name evidence="3" type="ORF">DI569_11470</name>
</gene>
<dbReference type="PANTHER" id="PTHR31157:SF1">
    <property type="entry name" value="SCP DOMAIN-CONTAINING PROTEIN"/>
    <property type="match status" value="1"/>
</dbReference>
<dbReference type="InterPro" id="IPR014044">
    <property type="entry name" value="CAP_dom"/>
</dbReference>
<dbReference type="EMBL" id="QFPJ01000027">
    <property type="protein sequence ID" value="PZQ21541.1"/>
    <property type="molecule type" value="Genomic_DNA"/>
</dbReference>
<evidence type="ECO:0000313" key="3">
    <source>
        <dbReference type="EMBL" id="PZQ21541.1"/>
    </source>
</evidence>
<dbReference type="InterPro" id="IPR035940">
    <property type="entry name" value="CAP_sf"/>
</dbReference>
<reference evidence="3 4" key="1">
    <citation type="submission" date="2017-08" db="EMBL/GenBank/DDBJ databases">
        <title>Infants hospitalized years apart are colonized by the same room-sourced microbial strains.</title>
        <authorList>
            <person name="Brooks B."/>
            <person name="Olm M.R."/>
            <person name="Firek B.A."/>
            <person name="Baker R."/>
            <person name="Thomas B.C."/>
            <person name="Morowitz M.J."/>
            <person name="Banfield J.F."/>
        </authorList>
    </citation>
    <scope>NUCLEOTIDE SEQUENCE [LARGE SCALE GENOMIC DNA]</scope>
    <source>
        <strain evidence="3">S2_005_003_R2_47</strain>
    </source>
</reference>
<sequence>MAAVAGTAAIAAPSRFEADVLGELNLLRADPPRYARGVAATRSRFDGRVLRGRSRDEIDILTHEGVGAVDEAVAALRAASPVPTLEQGDILARSAAILVGEQAGSGGLGHQSRGRGPGERTAAAGGGPYVGEVITYGHADPASVIEQLVVGDGVPGRGHRKSVLNPWYRYAGVACGPHAVHRRMCVIVLSRTADGRPPSPPKSAP</sequence>
<dbReference type="AlphaFoldDB" id="A0A2W5KWW0"/>
<evidence type="ECO:0000313" key="4">
    <source>
        <dbReference type="Proteomes" id="UP000248597"/>
    </source>
</evidence>
<evidence type="ECO:0000256" key="1">
    <source>
        <dbReference type="SAM" id="MobiDB-lite"/>
    </source>
</evidence>
<comment type="caution">
    <text evidence="3">The sequence shown here is derived from an EMBL/GenBank/DDBJ whole genome shotgun (WGS) entry which is preliminary data.</text>
</comment>
<name>A0A2W5KWW0_SPHMC</name>
<proteinExistence type="predicted"/>
<protein>
    <recommendedName>
        <fullName evidence="2">SCP domain-containing protein</fullName>
    </recommendedName>
</protein>
<accession>A0A2W5KWW0</accession>
<dbReference type="PANTHER" id="PTHR31157">
    <property type="entry name" value="SCP DOMAIN-CONTAINING PROTEIN"/>
    <property type="match status" value="1"/>
</dbReference>
<dbReference type="CDD" id="cd05379">
    <property type="entry name" value="CAP_bacterial"/>
    <property type="match status" value="1"/>
</dbReference>
<dbReference type="Proteomes" id="UP000248597">
    <property type="component" value="Unassembled WGS sequence"/>
</dbReference>
<feature type="region of interest" description="Disordered" evidence="1">
    <location>
        <begin position="105"/>
        <end position="124"/>
    </location>
</feature>
<feature type="domain" description="SCP" evidence="2">
    <location>
        <begin position="72"/>
        <end position="183"/>
    </location>
</feature>
<evidence type="ECO:0000259" key="2">
    <source>
        <dbReference type="Pfam" id="PF00188"/>
    </source>
</evidence>
<organism evidence="3 4">
    <name type="scientific">Sphingopyxis macrogoltabida</name>
    <name type="common">Sphingomonas macrogoltabidus</name>
    <dbReference type="NCBI Taxonomy" id="33050"/>
    <lineage>
        <taxon>Bacteria</taxon>
        <taxon>Pseudomonadati</taxon>
        <taxon>Pseudomonadota</taxon>
        <taxon>Alphaproteobacteria</taxon>
        <taxon>Sphingomonadales</taxon>
        <taxon>Sphingomonadaceae</taxon>
        <taxon>Sphingopyxis</taxon>
    </lineage>
</organism>